<comment type="caution">
    <text evidence="11">The sequence shown here is derived from an EMBL/GenBank/DDBJ whole genome shotgun (WGS) entry which is preliminary data.</text>
</comment>
<keyword evidence="12" id="KW-1185">Reference proteome</keyword>
<evidence type="ECO:0000313" key="12">
    <source>
        <dbReference type="Proteomes" id="UP000070284"/>
    </source>
</evidence>
<protein>
    <recommendedName>
        <fullName evidence="3">histidine kinase</fullName>
        <ecNumber evidence="3">2.7.13.3</ecNumber>
    </recommendedName>
</protein>
<name>A0A133UE30_9EURY</name>
<keyword evidence="7" id="KW-0547">Nucleotide-binding</keyword>
<evidence type="ECO:0000256" key="3">
    <source>
        <dbReference type="ARBA" id="ARBA00012438"/>
    </source>
</evidence>
<dbReference type="InterPro" id="IPR050980">
    <property type="entry name" value="2C_sensor_his_kinase"/>
</dbReference>
<evidence type="ECO:0000256" key="4">
    <source>
        <dbReference type="ARBA" id="ARBA00022475"/>
    </source>
</evidence>
<evidence type="ECO:0000256" key="5">
    <source>
        <dbReference type="ARBA" id="ARBA00022553"/>
    </source>
</evidence>
<dbReference type="InterPro" id="IPR036890">
    <property type="entry name" value="HATPase_C_sf"/>
</dbReference>
<organism evidence="11 12">
    <name type="scientific">candidate division MSBL1 archaeon SCGC-AAA259E19</name>
    <dbReference type="NCBI Taxonomy" id="1698264"/>
    <lineage>
        <taxon>Archaea</taxon>
        <taxon>Methanobacteriati</taxon>
        <taxon>Methanobacteriota</taxon>
        <taxon>candidate division MSBL1</taxon>
    </lineage>
</organism>
<dbReference type="SUPFAM" id="SSF55874">
    <property type="entry name" value="ATPase domain of HSP90 chaperone/DNA topoisomerase II/histidine kinase"/>
    <property type="match status" value="1"/>
</dbReference>
<accession>A0A133UE30</accession>
<feature type="domain" description="Histidine kinase" evidence="10">
    <location>
        <begin position="147"/>
        <end position="350"/>
    </location>
</feature>
<dbReference type="InterPro" id="IPR003661">
    <property type="entry name" value="HisK_dim/P_dom"/>
</dbReference>
<dbReference type="EC" id="2.7.13.3" evidence="3"/>
<dbReference type="Proteomes" id="UP000070284">
    <property type="component" value="Unassembled WGS sequence"/>
</dbReference>
<evidence type="ECO:0000259" key="10">
    <source>
        <dbReference type="PROSITE" id="PS50109"/>
    </source>
</evidence>
<comment type="catalytic activity">
    <reaction evidence="1">
        <text>ATP + protein L-histidine = ADP + protein N-phospho-L-histidine.</text>
        <dbReference type="EC" id="2.7.13.3"/>
    </reaction>
</comment>
<dbReference type="GO" id="GO:0000155">
    <property type="term" value="F:phosphorelay sensor kinase activity"/>
    <property type="evidence" value="ECO:0007669"/>
    <property type="project" value="InterPro"/>
</dbReference>
<evidence type="ECO:0000256" key="6">
    <source>
        <dbReference type="ARBA" id="ARBA00022679"/>
    </source>
</evidence>
<evidence type="ECO:0000313" key="11">
    <source>
        <dbReference type="EMBL" id="KXA92459.1"/>
    </source>
</evidence>
<keyword evidence="9" id="KW-0067">ATP-binding</keyword>
<dbReference type="PANTHER" id="PTHR44936:SF10">
    <property type="entry name" value="SENSOR PROTEIN RSTB"/>
    <property type="match status" value="1"/>
</dbReference>
<evidence type="ECO:0000256" key="9">
    <source>
        <dbReference type="ARBA" id="ARBA00022840"/>
    </source>
</evidence>
<reference evidence="11 12" key="1">
    <citation type="journal article" date="2016" name="Sci. Rep.">
        <title>Metabolic traits of an uncultured archaeal lineage -MSBL1- from brine pools of the Red Sea.</title>
        <authorList>
            <person name="Mwirichia R."/>
            <person name="Alam I."/>
            <person name="Rashid M."/>
            <person name="Vinu M."/>
            <person name="Ba-Alawi W."/>
            <person name="Anthony Kamau A."/>
            <person name="Kamanda Ngugi D."/>
            <person name="Goker M."/>
            <person name="Klenk H.P."/>
            <person name="Bajic V."/>
            <person name="Stingl U."/>
        </authorList>
    </citation>
    <scope>NUCLEOTIDE SEQUENCE [LARGE SCALE GENOMIC DNA]</scope>
    <source>
        <strain evidence="11">SCGC-AAA259E19</strain>
    </source>
</reference>
<dbReference type="InterPro" id="IPR003594">
    <property type="entry name" value="HATPase_dom"/>
</dbReference>
<evidence type="ECO:0000256" key="1">
    <source>
        <dbReference type="ARBA" id="ARBA00000085"/>
    </source>
</evidence>
<gene>
    <name evidence="11" type="ORF">AKJ65_07550</name>
</gene>
<evidence type="ECO:0000256" key="8">
    <source>
        <dbReference type="ARBA" id="ARBA00022777"/>
    </source>
</evidence>
<keyword evidence="4" id="KW-1003">Cell membrane</keyword>
<evidence type="ECO:0000256" key="2">
    <source>
        <dbReference type="ARBA" id="ARBA00004651"/>
    </source>
</evidence>
<dbReference type="PRINTS" id="PR00344">
    <property type="entry name" value="BCTRLSENSOR"/>
</dbReference>
<keyword evidence="4" id="KW-0472">Membrane</keyword>
<dbReference type="InterPro" id="IPR036097">
    <property type="entry name" value="HisK_dim/P_sf"/>
</dbReference>
<dbReference type="InterPro" id="IPR004358">
    <property type="entry name" value="Sig_transdc_His_kin-like_C"/>
</dbReference>
<dbReference type="PROSITE" id="PS50109">
    <property type="entry name" value="HIS_KIN"/>
    <property type="match status" value="1"/>
</dbReference>
<keyword evidence="5" id="KW-0597">Phosphoprotein</keyword>
<dbReference type="PANTHER" id="PTHR44936">
    <property type="entry name" value="SENSOR PROTEIN CREC"/>
    <property type="match status" value="1"/>
</dbReference>
<sequence>MNESSFSQRALGELSALHEISSLSLLRDESELARMSREKAWRILDVQKFALMKGPEGDRRIITSFGFRNEENIENNLKENEENGFCMTLGENGELGKVYFEKDTPVKGRERRIFRLFSLRLEESLATQKEIKERQNAEERREFLHFLLRHDLRNKIQALQGYNELLKDFDLPREAEKYVEKSVQTIKNSNDLIEKVSILQEMDEEKETKKLNVGKLIRSVIEKRKTQALEESIEIEHDGVDCRAKGGPLLEELFSNLLENSIRHANCSKIRIGKEETENECIIKVEDDGHGIPNGEKEKIFEKGFHSGKTGGSGLGMYLVQQIAENYEGRVEVKDSELGGARFDVHLQKM</sequence>
<proteinExistence type="predicted"/>
<dbReference type="Gene3D" id="1.10.287.130">
    <property type="match status" value="1"/>
</dbReference>
<dbReference type="Gene3D" id="3.30.565.10">
    <property type="entry name" value="Histidine kinase-like ATPase, C-terminal domain"/>
    <property type="match status" value="1"/>
</dbReference>
<dbReference type="AlphaFoldDB" id="A0A133UE30"/>
<keyword evidence="6" id="KW-0808">Transferase</keyword>
<comment type="subcellular location">
    <subcellularLocation>
        <location evidence="2">Cell membrane</location>
        <topology evidence="2">Multi-pass membrane protein</topology>
    </subcellularLocation>
</comment>
<dbReference type="GO" id="GO:0005886">
    <property type="term" value="C:plasma membrane"/>
    <property type="evidence" value="ECO:0007669"/>
    <property type="project" value="UniProtKB-SubCell"/>
</dbReference>
<dbReference type="GO" id="GO:0005524">
    <property type="term" value="F:ATP binding"/>
    <property type="evidence" value="ECO:0007669"/>
    <property type="project" value="UniProtKB-KW"/>
</dbReference>
<keyword evidence="8" id="KW-0418">Kinase</keyword>
<evidence type="ECO:0000256" key="7">
    <source>
        <dbReference type="ARBA" id="ARBA00022741"/>
    </source>
</evidence>
<dbReference type="CDD" id="cd00082">
    <property type="entry name" value="HisKA"/>
    <property type="match status" value="1"/>
</dbReference>
<dbReference type="InterPro" id="IPR005467">
    <property type="entry name" value="His_kinase_dom"/>
</dbReference>
<dbReference type="EMBL" id="LHXO01000157">
    <property type="protein sequence ID" value="KXA92459.1"/>
    <property type="molecule type" value="Genomic_DNA"/>
</dbReference>
<dbReference type="CDD" id="cd00075">
    <property type="entry name" value="HATPase"/>
    <property type="match status" value="1"/>
</dbReference>
<dbReference type="SUPFAM" id="SSF47384">
    <property type="entry name" value="Homodimeric domain of signal transducing histidine kinase"/>
    <property type="match status" value="1"/>
</dbReference>
<dbReference type="SMART" id="SM00387">
    <property type="entry name" value="HATPase_c"/>
    <property type="match status" value="1"/>
</dbReference>
<dbReference type="Pfam" id="PF02518">
    <property type="entry name" value="HATPase_c"/>
    <property type="match status" value="1"/>
</dbReference>